<accession>A0A6J5BDD0</accession>
<organism evidence="3 4">
    <name type="scientific">Achromobacter insuavis</name>
    <dbReference type="NCBI Taxonomy" id="1287735"/>
    <lineage>
        <taxon>Bacteria</taxon>
        <taxon>Pseudomonadati</taxon>
        <taxon>Pseudomonadota</taxon>
        <taxon>Betaproteobacteria</taxon>
        <taxon>Burkholderiales</taxon>
        <taxon>Alcaligenaceae</taxon>
        <taxon>Achromobacter</taxon>
    </lineage>
</organism>
<dbReference type="PANTHER" id="PTHR42815:SF2">
    <property type="entry name" value="FAD-BINDING, PUTATIVE (AFU_ORTHOLOGUE AFUA_6G07600)-RELATED"/>
    <property type="match status" value="1"/>
</dbReference>
<protein>
    <recommendedName>
        <fullName evidence="2">Pyridoxamine 5'-phosphate oxidase N-terminal domain-containing protein</fullName>
    </recommendedName>
</protein>
<dbReference type="Proteomes" id="UP000507979">
    <property type="component" value="Unassembled WGS sequence"/>
</dbReference>
<dbReference type="EMBL" id="CADIJR010000081">
    <property type="protein sequence ID" value="CAB3701271.1"/>
    <property type="molecule type" value="Genomic_DNA"/>
</dbReference>
<feature type="region of interest" description="Disordered" evidence="1">
    <location>
        <begin position="1"/>
        <end position="37"/>
    </location>
</feature>
<evidence type="ECO:0000259" key="2">
    <source>
        <dbReference type="Pfam" id="PF01243"/>
    </source>
</evidence>
<evidence type="ECO:0000256" key="1">
    <source>
        <dbReference type="SAM" id="MobiDB-lite"/>
    </source>
</evidence>
<gene>
    <name evidence="3" type="ORF">LMG26845_05251</name>
</gene>
<dbReference type="Gene3D" id="2.30.110.10">
    <property type="entry name" value="Electron Transport, Fmn-binding Protein, Chain A"/>
    <property type="match status" value="1"/>
</dbReference>
<name>A0A6J5BDD0_9BURK</name>
<sequence>MNATTMSPAGAAPAGGSTAVTPATAGPATAGSAGMAPAAPWHAGELQLQAHIGMAERMAQVGAKVIRPYMPDQHRAFFAQLPFLLMGAVDGQGDPWAGVLEGEPGFAVSPDPATLQVAALPDADDPLRAGLGPDQPVGLLGIELHTRRRNRMNGRITAWDGKRFAVTVAESFGNCPQYIQARDFHFSRSPALRFPGAARERTGLADADRALIARADTLFVATYADTDEAGRRVDVSHRGGKPGFVRIDGDTLTVPDFSGNRFFNTLGNMVLNPRAGLLFIDFERGDVLQVSGRAEVVLDSPEIATFAGAERLWRVHAQRVRARPGALALRWRFGGYSPTALATGQWPQAAAA</sequence>
<evidence type="ECO:0000313" key="4">
    <source>
        <dbReference type="Proteomes" id="UP000507979"/>
    </source>
</evidence>
<evidence type="ECO:0000313" key="3">
    <source>
        <dbReference type="EMBL" id="CAB3701271.1"/>
    </source>
</evidence>
<dbReference type="SUPFAM" id="SSF50475">
    <property type="entry name" value="FMN-binding split barrel"/>
    <property type="match status" value="1"/>
</dbReference>
<dbReference type="AlphaFoldDB" id="A0A6J5BDD0"/>
<dbReference type="Pfam" id="PF01243">
    <property type="entry name" value="PNPOx_N"/>
    <property type="match status" value="1"/>
</dbReference>
<dbReference type="InterPro" id="IPR011576">
    <property type="entry name" value="Pyridox_Oxase_N"/>
</dbReference>
<keyword evidence="4" id="KW-1185">Reference proteome</keyword>
<dbReference type="PANTHER" id="PTHR42815">
    <property type="entry name" value="FAD-BINDING, PUTATIVE (AFU_ORTHOLOGUE AFUA_6G07600)-RELATED"/>
    <property type="match status" value="1"/>
</dbReference>
<feature type="domain" description="Pyridoxamine 5'-phosphate oxidase N-terminal" evidence="2">
    <location>
        <begin position="206"/>
        <end position="315"/>
    </location>
</feature>
<reference evidence="3 4" key="1">
    <citation type="submission" date="2020-04" db="EMBL/GenBank/DDBJ databases">
        <authorList>
            <person name="De Canck E."/>
        </authorList>
    </citation>
    <scope>NUCLEOTIDE SEQUENCE [LARGE SCALE GENOMIC DNA]</scope>
    <source>
        <strain evidence="3 4">LMG 26845</strain>
    </source>
</reference>
<proteinExistence type="predicted"/>
<dbReference type="InterPro" id="IPR012349">
    <property type="entry name" value="Split_barrel_FMN-bd"/>
</dbReference>